<dbReference type="SMART" id="SM00220">
    <property type="entry name" value="S_TKc"/>
    <property type="match status" value="1"/>
</dbReference>
<comment type="catalytic activity">
    <reaction evidence="9">
        <text>L-threonyl-[protein] + ATP = O-phospho-L-threonyl-[protein] + ADP + H(+)</text>
        <dbReference type="Rhea" id="RHEA:46608"/>
        <dbReference type="Rhea" id="RHEA-COMP:11060"/>
        <dbReference type="Rhea" id="RHEA-COMP:11605"/>
        <dbReference type="ChEBI" id="CHEBI:15378"/>
        <dbReference type="ChEBI" id="CHEBI:30013"/>
        <dbReference type="ChEBI" id="CHEBI:30616"/>
        <dbReference type="ChEBI" id="CHEBI:61977"/>
        <dbReference type="ChEBI" id="CHEBI:456216"/>
        <dbReference type="EC" id="2.7.11.1"/>
    </reaction>
</comment>
<dbReference type="Gene3D" id="3.30.200.20">
    <property type="entry name" value="Phosphorylase Kinase, domain 1"/>
    <property type="match status" value="1"/>
</dbReference>
<keyword evidence="14" id="KW-1185">Reference proteome</keyword>
<dbReference type="InterPro" id="IPR050839">
    <property type="entry name" value="Rho-assoc_Ser/Thr_Kinase"/>
</dbReference>
<dbReference type="AlphaFoldDB" id="A0A165D8G8"/>
<dbReference type="SUPFAM" id="SSF56112">
    <property type="entry name" value="Protein kinase-like (PK-like)"/>
    <property type="match status" value="1"/>
</dbReference>
<evidence type="ECO:0000256" key="6">
    <source>
        <dbReference type="ARBA" id="ARBA00022777"/>
    </source>
</evidence>
<dbReference type="Gene3D" id="1.10.510.10">
    <property type="entry name" value="Transferase(Phosphotransferase) domain 1"/>
    <property type="match status" value="1"/>
</dbReference>
<evidence type="ECO:0000256" key="4">
    <source>
        <dbReference type="ARBA" id="ARBA00022679"/>
    </source>
</evidence>
<dbReference type="PROSITE" id="PS50011">
    <property type="entry name" value="PROTEIN_KINASE_DOM"/>
    <property type="match status" value="1"/>
</dbReference>
<feature type="compositionally biased region" description="Low complexity" evidence="11">
    <location>
        <begin position="564"/>
        <end position="580"/>
    </location>
</feature>
<keyword evidence="5" id="KW-0547">Nucleotide-binding</keyword>
<feature type="domain" description="Protein kinase" evidence="12">
    <location>
        <begin position="64"/>
        <end position="351"/>
    </location>
</feature>
<dbReference type="InterPro" id="IPR008271">
    <property type="entry name" value="Ser/Thr_kinase_AS"/>
</dbReference>
<sequence length="625" mass="70577">MSPQSWRQRRARLIPLLFPPSPPNATVQTSATVSDDQLAEKLNEVLEEEHDEEIDALAFSNKDVVKLGRLAKGTYGAVDMVRCKQDNRVYARKTLSKTFCHRAKEQCFPLTERIVHSLASTSRTPWAPHLIASYQTPLDLYMLTDYVEGGTLADLLEYAQGGIAESEVQWWLPQAVAAIAWLHEQGFAHRDIKPANFLITPTSHLQLTDFGSAARLLPPTPDGAQLVPPGVCTQLCGTVDYISPEMLEFEERRNEADEVQERFEGEAYGRETDWWSLGVVVYEMVYGVVPFFADTMEDTLKRIMDHKRTLQFYDEIEISSGLKDVVKRLLIHAPSRLGRRGAHEVQAHAYFQDVTWRNLHKAPRPASLLVPQFTDASNARIASPEQELASYFPEGSFTTIHPEFTLRPKSDQTAIKLVSPFYGFTWGPPKNAFDNILHPSAVSTYTHTPRILRRLSSSTTSVRARATDMSYMTPLRPGYTPGTGTIRRTRPMSERQALQQLMSAVKESAHKRILESGKKPSGQLARRDRTIVPMGQLTGVTVEDEADFTERTDTPPSPSPSPRPGSSLSRARPPSRLTPTEEWPSLLHEREPPDRWQDMDSRRRKLLQGVEDAEKRLRELKMLIG</sequence>
<evidence type="ECO:0000256" key="8">
    <source>
        <dbReference type="ARBA" id="ARBA00038271"/>
    </source>
</evidence>
<dbReference type="GO" id="GO:0031032">
    <property type="term" value="P:actomyosin structure organization"/>
    <property type="evidence" value="ECO:0007669"/>
    <property type="project" value="TreeGrafter"/>
</dbReference>
<proteinExistence type="inferred from homology"/>
<evidence type="ECO:0000256" key="1">
    <source>
        <dbReference type="ARBA" id="ARBA00012513"/>
    </source>
</evidence>
<evidence type="ECO:0000259" key="12">
    <source>
        <dbReference type="PROSITE" id="PS50011"/>
    </source>
</evidence>
<evidence type="ECO:0000313" key="13">
    <source>
        <dbReference type="EMBL" id="KZT52291.1"/>
    </source>
</evidence>
<dbReference type="PROSITE" id="PS00108">
    <property type="entry name" value="PROTEIN_KINASE_ST"/>
    <property type="match status" value="1"/>
</dbReference>
<dbReference type="PANTHER" id="PTHR22988:SF75">
    <property type="entry name" value="MYOSIN-16-LIKE"/>
    <property type="match status" value="1"/>
</dbReference>
<dbReference type="Proteomes" id="UP000076842">
    <property type="component" value="Unassembled WGS sequence"/>
</dbReference>
<evidence type="ECO:0000313" key="14">
    <source>
        <dbReference type="Proteomes" id="UP000076842"/>
    </source>
</evidence>
<evidence type="ECO:0000256" key="2">
    <source>
        <dbReference type="ARBA" id="ARBA00022527"/>
    </source>
</evidence>
<dbReference type="Pfam" id="PF00069">
    <property type="entry name" value="Pkinase"/>
    <property type="match status" value="1"/>
</dbReference>
<feature type="compositionally biased region" description="Basic and acidic residues" evidence="11">
    <location>
        <begin position="587"/>
        <end position="600"/>
    </location>
</feature>
<keyword evidence="3" id="KW-0597">Phosphoprotein</keyword>
<dbReference type="GO" id="GO:0005856">
    <property type="term" value="C:cytoskeleton"/>
    <property type="evidence" value="ECO:0007669"/>
    <property type="project" value="TreeGrafter"/>
</dbReference>
<gene>
    <name evidence="13" type="ORF">CALCODRAFT_502462</name>
</gene>
<dbReference type="GO" id="GO:0005524">
    <property type="term" value="F:ATP binding"/>
    <property type="evidence" value="ECO:0007669"/>
    <property type="project" value="UniProtKB-KW"/>
</dbReference>
<keyword evidence="2" id="KW-0723">Serine/threonine-protein kinase</keyword>
<comment type="similarity">
    <text evidence="8">Belongs to the protein kinase superfamily. STE Ser/Thr protein kinase family. COT1 subfamily.</text>
</comment>
<dbReference type="InterPro" id="IPR011009">
    <property type="entry name" value="Kinase-like_dom_sf"/>
</dbReference>
<evidence type="ECO:0000256" key="7">
    <source>
        <dbReference type="ARBA" id="ARBA00022840"/>
    </source>
</evidence>
<keyword evidence="7" id="KW-0067">ATP-binding</keyword>
<name>A0A165D8G8_9BASI</name>
<organism evidence="13 14">
    <name type="scientific">Calocera cornea HHB12733</name>
    <dbReference type="NCBI Taxonomy" id="1353952"/>
    <lineage>
        <taxon>Eukaryota</taxon>
        <taxon>Fungi</taxon>
        <taxon>Dikarya</taxon>
        <taxon>Basidiomycota</taxon>
        <taxon>Agaricomycotina</taxon>
        <taxon>Dacrymycetes</taxon>
        <taxon>Dacrymycetales</taxon>
        <taxon>Dacrymycetaceae</taxon>
        <taxon>Calocera</taxon>
    </lineage>
</organism>
<reference evidence="13 14" key="1">
    <citation type="journal article" date="2016" name="Mol. Biol. Evol.">
        <title>Comparative Genomics of Early-Diverging Mushroom-Forming Fungi Provides Insights into the Origins of Lignocellulose Decay Capabilities.</title>
        <authorList>
            <person name="Nagy L.G."/>
            <person name="Riley R."/>
            <person name="Tritt A."/>
            <person name="Adam C."/>
            <person name="Daum C."/>
            <person name="Floudas D."/>
            <person name="Sun H."/>
            <person name="Yadav J.S."/>
            <person name="Pangilinan J."/>
            <person name="Larsson K.H."/>
            <person name="Matsuura K."/>
            <person name="Barry K."/>
            <person name="Labutti K."/>
            <person name="Kuo R."/>
            <person name="Ohm R.A."/>
            <person name="Bhattacharya S.S."/>
            <person name="Shirouzu T."/>
            <person name="Yoshinaga Y."/>
            <person name="Martin F.M."/>
            <person name="Grigoriev I.V."/>
            <person name="Hibbett D.S."/>
        </authorList>
    </citation>
    <scope>NUCLEOTIDE SEQUENCE [LARGE SCALE GENOMIC DNA]</scope>
    <source>
        <strain evidence="13 14">HHB12733</strain>
    </source>
</reference>
<accession>A0A165D8G8</accession>
<dbReference type="EC" id="2.7.11.1" evidence="1"/>
<keyword evidence="6 13" id="KW-0418">Kinase</keyword>
<dbReference type="GO" id="GO:0005737">
    <property type="term" value="C:cytoplasm"/>
    <property type="evidence" value="ECO:0007669"/>
    <property type="project" value="TreeGrafter"/>
</dbReference>
<dbReference type="InParanoid" id="A0A165D8G8"/>
<dbReference type="FunFam" id="1.10.510.10:FF:000024">
    <property type="entry name" value="Probable serine/threonine-protein kinase cot-1"/>
    <property type="match status" value="1"/>
</dbReference>
<dbReference type="EMBL" id="KV424071">
    <property type="protein sequence ID" value="KZT52291.1"/>
    <property type="molecule type" value="Genomic_DNA"/>
</dbReference>
<evidence type="ECO:0000256" key="3">
    <source>
        <dbReference type="ARBA" id="ARBA00022553"/>
    </source>
</evidence>
<evidence type="ECO:0000256" key="5">
    <source>
        <dbReference type="ARBA" id="ARBA00022741"/>
    </source>
</evidence>
<dbReference type="STRING" id="1353952.A0A165D8G8"/>
<evidence type="ECO:0000256" key="11">
    <source>
        <dbReference type="SAM" id="MobiDB-lite"/>
    </source>
</evidence>
<evidence type="ECO:0000256" key="10">
    <source>
        <dbReference type="ARBA" id="ARBA00048679"/>
    </source>
</evidence>
<evidence type="ECO:0000256" key="9">
    <source>
        <dbReference type="ARBA" id="ARBA00047899"/>
    </source>
</evidence>
<feature type="compositionally biased region" description="Basic and acidic residues" evidence="11">
    <location>
        <begin position="507"/>
        <end position="518"/>
    </location>
</feature>
<dbReference type="PANTHER" id="PTHR22988">
    <property type="entry name" value="MYOTONIC DYSTROPHY S/T KINASE-RELATED"/>
    <property type="match status" value="1"/>
</dbReference>
<comment type="catalytic activity">
    <reaction evidence="10">
        <text>L-seryl-[protein] + ATP = O-phospho-L-seryl-[protein] + ADP + H(+)</text>
        <dbReference type="Rhea" id="RHEA:17989"/>
        <dbReference type="Rhea" id="RHEA-COMP:9863"/>
        <dbReference type="Rhea" id="RHEA-COMP:11604"/>
        <dbReference type="ChEBI" id="CHEBI:15378"/>
        <dbReference type="ChEBI" id="CHEBI:29999"/>
        <dbReference type="ChEBI" id="CHEBI:30616"/>
        <dbReference type="ChEBI" id="CHEBI:83421"/>
        <dbReference type="ChEBI" id="CHEBI:456216"/>
        <dbReference type="EC" id="2.7.11.1"/>
    </reaction>
</comment>
<dbReference type="OrthoDB" id="3359639at2759"/>
<protein>
    <recommendedName>
        <fullName evidence="1">non-specific serine/threonine protein kinase</fullName>
        <ecNumber evidence="1">2.7.11.1</ecNumber>
    </recommendedName>
</protein>
<dbReference type="GO" id="GO:0004674">
    <property type="term" value="F:protein serine/threonine kinase activity"/>
    <property type="evidence" value="ECO:0007669"/>
    <property type="project" value="UniProtKB-KW"/>
</dbReference>
<keyword evidence="4" id="KW-0808">Transferase</keyword>
<feature type="region of interest" description="Disordered" evidence="11">
    <location>
        <begin position="507"/>
        <end position="600"/>
    </location>
</feature>
<dbReference type="InterPro" id="IPR000719">
    <property type="entry name" value="Prot_kinase_dom"/>
</dbReference>